<protein>
    <recommendedName>
        <fullName evidence="6">RING-type domain-containing protein</fullName>
    </recommendedName>
</protein>
<dbReference type="EMBL" id="CAAKMV010000147">
    <property type="protein sequence ID" value="VIO60727.1"/>
    <property type="molecule type" value="Genomic_DNA"/>
</dbReference>
<accession>A0A4E9DPI9</accession>
<feature type="domain" description="RING-type" evidence="6">
    <location>
        <begin position="78"/>
        <end position="116"/>
    </location>
</feature>
<dbReference type="SUPFAM" id="SSF57850">
    <property type="entry name" value="RING/U-box"/>
    <property type="match status" value="1"/>
</dbReference>
<keyword evidence="1" id="KW-0479">Metal-binding</keyword>
<keyword evidence="3" id="KW-0862">Zinc</keyword>
<dbReference type="InterPro" id="IPR013083">
    <property type="entry name" value="Znf_RING/FYVE/PHD"/>
</dbReference>
<gene>
    <name evidence="7" type="ORF">FUG_LOCUS413270</name>
</gene>
<reference evidence="7" key="1">
    <citation type="submission" date="2019-04" db="EMBL/GenBank/DDBJ databases">
        <authorList>
            <person name="Melise S."/>
            <person name="Noan J."/>
            <person name="Okalmin O."/>
        </authorList>
    </citation>
    <scope>NUCLEOTIDE SEQUENCE</scope>
    <source>
        <strain evidence="7">FN9</strain>
    </source>
</reference>
<dbReference type="InterPro" id="IPR018957">
    <property type="entry name" value="Znf_C3HC4_RING-type"/>
</dbReference>
<dbReference type="PANTHER" id="PTHR10131">
    <property type="entry name" value="TNF RECEPTOR ASSOCIATED FACTOR"/>
    <property type="match status" value="1"/>
</dbReference>
<feature type="compositionally biased region" description="Basic and acidic residues" evidence="5">
    <location>
        <begin position="172"/>
        <end position="181"/>
    </location>
</feature>
<feature type="compositionally biased region" description="Polar residues" evidence="5">
    <location>
        <begin position="223"/>
        <end position="243"/>
    </location>
</feature>
<feature type="region of interest" description="Disordered" evidence="5">
    <location>
        <begin position="215"/>
        <end position="243"/>
    </location>
</feature>
<dbReference type="PROSITE" id="PS50089">
    <property type="entry name" value="ZF_RING_2"/>
    <property type="match status" value="1"/>
</dbReference>
<evidence type="ECO:0000256" key="1">
    <source>
        <dbReference type="ARBA" id="ARBA00022723"/>
    </source>
</evidence>
<dbReference type="SMART" id="SM00184">
    <property type="entry name" value="RING"/>
    <property type="match status" value="1"/>
</dbReference>
<feature type="region of interest" description="Disordered" evidence="5">
    <location>
        <begin position="172"/>
        <end position="194"/>
    </location>
</feature>
<dbReference type="Gene3D" id="3.30.40.10">
    <property type="entry name" value="Zinc/RING finger domain, C3HC4 (zinc finger)"/>
    <property type="match status" value="1"/>
</dbReference>
<sequence>MAGQNHVMSPFHQIVADSTRSEEEVVLPGRNDVACGFPFEELATREARRHSLSVSQIASLVQFQDLEYCSHVIDELICSICLSPMLTPLLTTCGHTFCSECLRRHFTVTNQCPLDRRSIRPRKARRPQSMVDALDRLTVMCPNANQGCSSSINRDQVVTHILRCAYNARVSKDDTPDKDIESPAQDLKGNHSTLSSFDSSQYRVASQGDLFHPFNHGQMFAGQKTNMPPQQCHSYPQKQQQHH</sequence>
<dbReference type="InterPro" id="IPR017907">
    <property type="entry name" value="Znf_RING_CS"/>
</dbReference>
<dbReference type="PANTHER" id="PTHR10131:SF94">
    <property type="entry name" value="TNF RECEPTOR-ASSOCIATED FACTOR 4"/>
    <property type="match status" value="1"/>
</dbReference>
<proteinExistence type="predicted"/>
<dbReference type="GO" id="GO:0008270">
    <property type="term" value="F:zinc ion binding"/>
    <property type="evidence" value="ECO:0007669"/>
    <property type="project" value="UniProtKB-KW"/>
</dbReference>
<evidence type="ECO:0000256" key="3">
    <source>
        <dbReference type="ARBA" id="ARBA00022833"/>
    </source>
</evidence>
<dbReference type="AlphaFoldDB" id="A0A4E9DPI9"/>
<evidence type="ECO:0000256" key="5">
    <source>
        <dbReference type="SAM" id="MobiDB-lite"/>
    </source>
</evidence>
<keyword evidence="2 4" id="KW-0863">Zinc-finger</keyword>
<organism evidence="7">
    <name type="scientific">Gibberella zeae</name>
    <name type="common">Wheat head blight fungus</name>
    <name type="synonym">Fusarium graminearum</name>
    <dbReference type="NCBI Taxonomy" id="5518"/>
    <lineage>
        <taxon>Eukaryota</taxon>
        <taxon>Fungi</taxon>
        <taxon>Dikarya</taxon>
        <taxon>Ascomycota</taxon>
        <taxon>Pezizomycotina</taxon>
        <taxon>Sordariomycetes</taxon>
        <taxon>Hypocreomycetidae</taxon>
        <taxon>Hypocreales</taxon>
        <taxon>Nectriaceae</taxon>
        <taxon>Fusarium</taxon>
    </lineage>
</organism>
<dbReference type="InterPro" id="IPR001841">
    <property type="entry name" value="Znf_RING"/>
</dbReference>
<dbReference type="Pfam" id="PF00097">
    <property type="entry name" value="zf-C3HC4"/>
    <property type="match status" value="1"/>
</dbReference>
<evidence type="ECO:0000259" key="6">
    <source>
        <dbReference type="PROSITE" id="PS50089"/>
    </source>
</evidence>
<evidence type="ECO:0000256" key="2">
    <source>
        <dbReference type="ARBA" id="ARBA00022771"/>
    </source>
</evidence>
<evidence type="ECO:0000256" key="4">
    <source>
        <dbReference type="PROSITE-ProRule" id="PRU00175"/>
    </source>
</evidence>
<name>A0A4E9DPI9_GIBZA</name>
<evidence type="ECO:0000313" key="7">
    <source>
        <dbReference type="EMBL" id="VIO60727.1"/>
    </source>
</evidence>
<dbReference type="PROSITE" id="PS00518">
    <property type="entry name" value="ZF_RING_1"/>
    <property type="match status" value="1"/>
</dbReference>